<sequence length="1727" mass="192840">MKIAIQLKSEAPNIPWEALDLQVSYFVKTDTEEFLPKTEKYPALGSGDISVKFGNDLVREKDVFFSLLLDSANVLAQNSISAEELNESTPITMEFDYNPRELSQPPAEIVQPKPLFVYGRLLEKNGNKKMDDVQIIFEASKDENTPLIPIASVRTEANGYFFIEYPEGYYKDAVARVGLNIRENPIPIRLKEKLIDGEQHALVFPNHVIIVVELPEAEELEEQTECGCKELDVHENKRVLEEYSFYSLVRTTEPEILGYVLEEDDDISLDEVLTNHPIKIWEILDPIIKLPAFNHLTMRTGFASSEMTIARPGTTPATNPAPNNELLESLKKIKINRSVLNTFLKSVPALTKDNIVHLIELNEALRFKKKIRPVGPKPLGRVILNGSAYVDWDKDATLYQAVSVAHGHLLQFKSEWIADGYSLGDLLYSLPLAPGQKKQIVVFDWERRESASNTQSVEYEESLYNSLGRDRDIYEITKGVIEEKISGKSSATTASASAGIGGFLGGMLFGVSGGVGHSGSTASQNSLRQTSASDLQKIRDRIVQSANAIRSQRSSVIQTVSQGERFEVSSETVANYNHCHAITIQYFEVLRHFKVRQRLADARECLFVPLLMSQFDLDKALRWKESLHPSLINSALSKAFEAAGRVKNKWIDSNFPSGTFASEKIVTASGSFQIKFIIRRPEDKRVEVDDYSKPIYSATGIIGYQKKFVDDINEANWQSLIPFLGADTPKGFYDHHLKDAKNKDEIFHRLLGEKIAMAFVGALTFHVADETGNEISSMAFDTSLTSRYRKESTLNVTVRFMGPSQFSRDKLHYIKIRCGTNNILPDYSSIIIVSGFIRYKTPHYEGFLCRYQSIQDDLSPTDGATLYAGPGSDELRDPRKDDIASVNLLIDHLNDNLEYYHKAIWLRMSPERRFLLLDGIILPGEKGMGRSLASLVENELIGIVGNSLVFPVAQGLNLDPNFGLSDSLFEYYMVSASDPINISVPTKGVYAEAMMGACNSCEEKDESRFWRWEESPIPDSPTAINPIDTESRRSDPGNLQPAPLANPVVNIQNAPNAPDPTGLASTLSLLGKGDSFRDITGLTQNQTNALEALKASYDTTKTFGQEVAKLEMQKMMERRLDNAIKAINSNPNLDQKQKTELTEKALNAYLGAGAKTDTPPKDANSEKLQEGINKNLDKVNKSKSGEVAISKPDGTKINTKFNDDSSSSPTIETKIGKGGITPMKQESPNTCWATVATMMMRWKDGTNYTVEAVLTKAGAQYLNLYNQKQGLPFEEKQNFISSLGMKGEPQATYTAENYRDWLTSHGPLWVTTDADPTKGFSAHARIITGISSDLKNLELIDPSKGTKAVQSFEEFSNTFNELITDSPLMPATQVVHFLDIIANPTEGNDPTPADIVKNLNEYNPASSDTLVINTIEFNTGISGIKNYKDWQTDNTVVHNRRKNAYRDPFGIIQLVLHETAGETGDGFDGSANETSHMSVKRDATVLQFNDLVEFENHGSGMNTTSIGIEFVNRGWLSSTTDDGGEGIPSKESSMTAAQKETYKEANGYLWLFWGYGFNIYRVPPSMDQLEKEVEVVKWLTMDLPTILQGISGISIYNLFPSIDDTWLQLISYDEVKDIWTFKDADIPPEAERTEKNLFVMTTGYEYLTPTEVRSKSGIISHNAFYDNHSDGSFLTLYTWLRLKKGKNKTEAFDISKKLMKNHSIRVSLTSNTDKKIFLVHVKDGNLV</sequence>
<reference evidence="3 5" key="1">
    <citation type="submission" date="2015-11" db="EMBL/GenBank/DDBJ databases">
        <title>Genomic analysis of 38 Legionella species identifies large and diverse effector repertoires.</title>
        <authorList>
            <person name="Burstein D."/>
            <person name="Amaro F."/>
            <person name="Zusman T."/>
            <person name="Lifshitz Z."/>
            <person name="Cohen O."/>
            <person name="Gilbert J.A."/>
            <person name="Pupko T."/>
            <person name="Shuman H.A."/>
            <person name="Segal G."/>
        </authorList>
    </citation>
    <scope>NUCLEOTIDE SEQUENCE [LARGE SCALE GENOMIC DNA]</scope>
    <source>
        <strain evidence="3 5">Lyon 8420412</strain>
    </source>
</reference>
<dbReference type="InterPro" id="IPR002502">
    <property type="entry name" value="Amidase_domain"/>
</dbReference>
<dbReference type="EMBL" id="LNYE01000003">
    <property type="protein sequence ID" value="KTD15666.1"/>
    <property type="molecule type" value="Genomic_DNA"/>
</dbReference>
<dbReference type="SUPFAM" id="SSF55846">
    <property type="entry name" value="N-acetylmuramoyl-L-alanine amidase-like"/>
    <property type="match status" value="1"/>
</dbReference>
<protein>
    <submittedName>
        <fullName evidence="3">Papain-like cysteine protease AvrRpt2</fullName>
    </submittedName>
    <submittedName>
        <fullName evidence="4">Transcriptional regulator, IclR family</fullName>
    </submittedName>
</protein>
<feature type="region of interest" description="Disordered" evidence="1">
    <location>
        <begin position="1186"/>
        <end position="1226"/>
    </location>
</feature>
<dbReference type="EMBL" id="UGOB01000001">
    <property type="protein sequence ID" value="STX44795.1"/>
    <property type="molecule type" value="Genomic_DNA"/>
</dbReference>
<accession>A0A378JB16</accession>
<dbReference type="InterPro" id="IPR036505">
    <property type="entry name" value="Amidase/PGRP_sf"/>
</dbReference>
<dbReference type="OrthoDB" id="4312432at2"/>
<dbReference type="RefSeq" id="WP_058497552.1">
    <property type="nucleotide sequence ID" value="NZ_CAAAHW010000009.1"/>
</dbReference>
<feature type="compositionally biased region" description="Polar residues" evidence="1">
    <location>
        <begin position="1196"/>
        <end position="1211"/>
    </location>
</feature>
<dbReference type="STRING" id="45066.Lgra_0332"/>
<dbReference type="Pfam" id="PF01510">
    <property type="entry name" value="Amidase_2"/>
    <property type="match status" value="1"/>
</dbReference>
<name>A0A378JB16_9GAMM</name>
<evidence type="ECO:0000256" key="1">
    <source>
        <dbReference type="SAM" id="MobiDB-lite"/>
    </source>
</evidence>
<feature type="region of interest" description="Disordered" evidence="1">
    <location>
        <begin position="1014"/>
        <end position="1045"/>
    </location>
</feature>
<evidence type="ECO:0000313" key="6">
    <source>
        <dbReference type="Proteomes" id="UP000254476"/>
    </source>
</evidence>
<dbReference type="Gene3D" id="3.40.80.10">
    <property type="entry name" value="Peptidoglycan recognition protein-like"/>
    <property type="match status" value="1"/>
</dbReference>
<reference evidence="4 6" key="2">
    <citation type="submission" date="2018-06" db="EMBL/GenBank/DDBJ databases">
        <authorList>
            <consortium name="Pathogen Informatics"/>
            <person name="Doyle S."/>
        </authorList>
    </citation>
    <scope>NUCLEOTIDE SEQUENCE [LARGE SCALE GENOMIC DNA]</scope>
    <source>
        <strain evidence="4 6">NCTC12388</strain>
    </source>
</reference>
<dbReference type="GO" id="GO:0008745">
    <property type="term" value="F:N-acetylmuramoyl-L-alanine amidase activity"/>
    <property type="evidence" value="ECO:0007669"/>
    <property type="project" value="InterPro"/>
</dbReference>
<evidence type="ECO:0000259" key="2">
    <source>
        <dbReference type="Pfam" id="PF01510"/>
    </source>
</evidence>
<dbReference type="InterPro" id="IPR022118">
    <property type="entry name" value="Peptidase_C70_AvrRpt2"/>
</dbReference>
<dbReference type="GO" id="GO:0009253">
    <property type="term" value="P:peptidoglycan catabolic process"/>
    <property type="evidence" value="ECO:0007669"/>
    <property type="project" value="InterPro"/>
</dbReference>
<dbReference type="Proteomes" id="UP000254476">
    <property type="component" value="Unassembled WGS sequence"/>
</dbReference>
<gene>
    <name evidence="3" type="ORF">Lgra_0332</name>
    <name evidence="4" type="ORF">NCTC12388_01721</name>
</gene>
<proteinExistence type="predicted"/>
<evidence type="ECO:0000313" key="5">
    <source>
        <dbReference type="Proteomes" id="UP000054691"/>
    </source>
</evidence>
<organism evidence="4 6">
    <name type="scientific">Legionella gratiana</name>
    <dbReference type="NCBI Taxonomy" id="45066"/>
    <lineage>
        <taxon>Bacteria</taxon>
        <taxon>Pseudomonadati</taxon>
        <taxon>Pseudomonadota</taxon>
        <taxon>Gammaproteobacteria</taxon>
        <taxon>Legionellales</taxon>
        <taxon>Legionellaceae</taxon>
        <taxon>Legionella</taxon>
    </lineage>
</organism>
<dbReference type="Pfam" id="PF12385">
    <property type="entry name" value="Peptidase_C70"/>
    <property type="match status" value="1"/>
</dbReference>
<feature type="domain" description="N-acetylmuramoyl-L-alanine amidase" evidence="2">
    <location>
        <begin position="1454"/>
        <end position="1544"/>
    </location>
</feature>
<evidence type="ECO:0000313" key="4">
    <source>
        <dbReference type="EMBL" id="STX44795.1"/>
    </source>
</evidence>
<evidence type="ECO:0000313" key="3">
    <source>
        <dbReference type="EMBL" id="KTD15666.1"/>
    </source>
</evidence>
<dbReference type="Proteomes" id="UP000054691">
    <property type="component" value="Unassembled WGS sequence"/>
</dbReference>
<keyword evidence="5" id="KW-1185">Reference proteome</keyword>